<dbReference type="EMBL" id="CM045770">
    <property type="protein sequence ID" value="KAI7990172.1"/>
    <property type="molecule type" value="Genomic_DNA"/>
</dbReference>
<accession>A0ACC0FPY6</accession>
<protein>
    <submittedName>
        <fullName evidence="1">WAT1-related protein</fullName>
    </submittedName>
</protein>
<dbReference type="Proteomes" id="UP001060215">
    <property type="component" value="Chromosome 13"/>
</dbReference>
<name>A0ACC0FPY6_9ERIC</name>
<evidence type="ECO:0000313" key="1">
    <source>
        <dbReference type="EMBL" id="KAI7990172.1"/>
    </source>
</evidence>
<comment type="caution">
    <text evidence="1">The sequence shown here is derived from an EMBL/GenBank/DDBJ whole genome shotgun (WGS) entry which is preliminary data.</text>
</comment>
<reference evidence="1 2" key="1">
    <citation type="journal article" date="2022" name="Plant J.">
        <title>Chromosome-level genome of Camellia lanceoleosa provides a valuable resource for understanding genome evolution and self-incompatibility.</title>
        <authorList>
            <person name="Gong W."/>
            <person name="Xiao S."/>
            <person name="Wang L."/>
            <person name="Liao Z."/>
            <person name="Chang Y."/>
            <person name="Mo W."/>
            <person name="Hu G."/>
            <person name="Li W."/>
            <person name="Zhao G."/>
            <person name="Zhu H."/>
            <person name="Hu X."/>
            <person name="Ji K."/>
            <person name="Xiang X."/>
            <person name="Song Q."/>
            <person name="Yuan D."/>
            <person name="Jin S."/>
            <person name="Zhang L."/>
        </authorList>
    </citation>
    <scope>NUCLEOTIDE SEQUENCE [LARGE SCALE GENOMIC DNA]</scope>
    <source>
        <strain evidence="1">SQ_2022a</strain>
    </source>
</reference>
<organism evidence="1 2">
    <name type="scientific">Camellia lanceoleosa</name>
    <dbReference type="NCBI Taxonomy" id="1840588"/>
    <lineage>
        <taxon>Eukaryota</taxon>
        <taxon>Viridiplantae</taxon>
        <taxon>Streptophyta</taxon>
        <taxon>Embryophyta</taxon>
        <taxon>Tracheophyta</taxon>
        <taxon>Spermatophyta</taxon>
        <taxon>Magnoliopsida</taxon>
        <taxon>eudicotyledons</taxon>
        <taxon>Gunneridae</taxon>
        <taxon>Pentapetalae</taxon>
        <taxon>asterids</taxon>
        <taxon>Ericales</taxon>
        <taxon>Theaceae</taxon>
        <taxon>Camellia</taxon>
    </lineage>
</organism>
<gene>
    <name evidence="1" type="ORF">LOK49_LG12G00224</name>
</gene>
<keyword evidence="2" id="KW-1185">Reference proteome</keyword>
<evidence type="ECO:0000313" key="2">
    <source>
        <dbReference type="Proteomes" id="UP001060215"/>
    </source>
</evidence>
<proteinExistence type="predicted"/>
<sequence length="442" mass="47942">MGACASISKSMKCEVGEAPPPEPPQEETTAVVTEANAANKLSHSLPLSLVVKNTASFSISLYIALRVVVMMGRIWNSIKELKAAMIMVVVQIAFAVVNIFYKMAANDGMKMTVLIAYRFLFASAFILPLALFLERKSRPKLTWVVVCQAFLCGLLGGSMAQNLYAQSLVLTSATFATAMTNLVPALTFILAISFRLEKLGFGTTAGKAKVLGTLICIGGAMLLTFYKGAEINIFSTNVNLLHKSQPHQGGHVASSHEEGGNQALGALLIVCCCFSAAAGLIVQTKMIQEYPCLYSSTAMIIFCGTIQAIIFGLWMERDWNQWKLGWNIRLLTVIFTGIVASGFTYTFRAWVVQIKGPLFVSIFNPLMLVLVAIAGSLFLQEKLHLGSVLGAVVIMCGLYVVLWGKGKDLKRISQLMPSKSSRESECIEIIATSSTENNTNMS</sequence>